<proteinExistence type="inferred from homology"/>
<organism evidence="4">
    <name type="scientific">Brugia malayi</name>
    <name type="common">Filarial nematode worm</name>
    <dbReference type="NCBI Taxonomy" id="6279"/>
    <lineage>
        <taxon>Eukaryota</taxon>
        <taxon>Metazoa</taxon>
        <taxon>Ecdysozoa</taxon>
        <taxon>Nematoda</taxon>
        <taxon>Chromadorea</taxon>
        <taxon>Rhabditida</taxon>
        <taxon>Spirurina</taxon>
        <taxon>Spiruromorpha</taxon>
        <taxon>Filarioidea</taxon>
        <taxon>Onchocercidae</taxon>
        <taxon>Brugia</taxon>
    </lineage>
</organism>
<feature type="compositionally biased region" description="Low complexity" evidence="3">
    <location>
        <begin position="477"/>
        <end position="494"/>
    </location>
</feature>
<sequence>MVERRGANVAGAGRLSSDSDESQDEVGLIRDDLENAEELVFDFEAYPICDDDKEGLVNMLTQIFLRVDIDVKQMADILVEQSPFGCVYRPSEEFMDEDDEGIVYGVLSMLKLDTDQKFQTDIWALLKARAQKYSVDKKISSILENLSTPKSDIRVGLLINERLLHFPATIASPAFKSLANDLKKFAAQYRFSHVVLILKIRIADKDSNKERNEASASDVPNKRKKLTKAQKKRIAASAIANAKVIYDNREEELLFQGGLQFDYFQYPVQSDVEKDSKFGSVVREGITYRPYRRVCFLDSSTFHRYIELTNYTIMRSCREQNSIEQFHKLSLRTPAEDEQISNKKVKPIIDAAIIAHKLHSEYSNSDNFEWKSLNDLNILTIQKSNEKYILGQSNSQRMIYPHSATTDFGQFQLDDNGIDNESNITKRLLFKSSTVITESSSPSTISSAYSVTDKISEVNEENISDYDVNDFEEITSTENFSSSSSKSLTSSNKLMQNNSTGRKSMDFQMETSKSNSSSSSSNNSSSSSSNSSSTDNSSSSNFSSTDNSSSSSNSSSTDKLSVKQAKQCLSKSVIKENEFESRSDSETLYSTTTTTTTTKSYKSGSYQAKKDERKKKVKNSEENQKHKNTCSIGCSKLNYGNNLKYESISNSSADSQSSRESVILDKRSYRFKRKSSIAETNNFANMKYHIDNLEKSDNSWHSKLANFDNCSRKAGFDRKKSIKNVAVQTIHLESDNDLLPMFTPLLLKDIEENMKEMNKKEAIHTIIKTHLELIKRQAKREKRLLQEWNSAISDLEERCEVVSFERLKLLLRSDNYSYA</sequence>
<dbReference type="GO" id="GO:0005634">
    <property type="term" value="C:nucleus"/>
    <property type="evidence" value="ECO:0007669"/>
    <property type="project" value="TreeGrafter"/>
</dbReference>
<dbReference type="KEGG" id="bmy:BM_BM7626"/>
<dbReference type="CTD" id="6098766"/>
<feature type="region of interest" description="Disordered" evidence="3">
    <location>
        <begin position="1"/>
        <end position="25"/>
    </location>
</feature>
<evidence type="ECO:0000313" key="5">
    <source>
        <dbReference type="Proteomes" id="UP000006672"/>
    </source>
</evidence>
<dbReference type="AlphaFoldDB" id="A0A4E9F860"/>
<evidence type="ECO:0000256" key="2">
    <source>
        <dbReference type="SAM" id="Coils"/>
    </source>
</evidence>
<protein>
    <submittedName>
        <fullName evidence="4">Protein ZK1127.4, putative</fullName>
    </submittedName>
</protein>
<reference evidence="5" key="1">
    <citation type="journal article" date="2007" name="Science">
        <title>Draft genome of the filarial nematode parasite Brugia malayi.</title>
        <authorList>
            <person name="Ghedin E."/>
            <person name="Wang S."/>
            <person name="Spiro D."/>
            <person name="Caler E."/>
            <person name="Zhao Q."/>
            <person name="Crabtree J."/>
            <person name="Allen J.E."/>
            <person name="Delcher A.L."/>
            <person name="Guiliano D.B."/>
            <person name="Miranda-Saavedra D."/>
            <person name="Angiuoli S.V."/>
            <person name="Creasy T."/>
            <person name="Amedeo P."/>
            <person name="Haas B."/>
            <person name="El-Sayed N.M."/>
            <person name="Wortman J.R."/>
            <person name="Feldblyum T."/>
            <person name="Tallon L."/>
            <person name="Schatz M."/>
            <person name="Shumway M."/>
            <person name="Koo H."/>
            <person name="Salzberg S.L."/>
            <person name="Schobel S."/>
            <person name="Pertea M."/>
            <person name="Pop M."/>
            <person name="White O."/>
            <person name="Barton G.J."/>
            <person name="Carlow C.K."/>
            <person name="Crawford M.J."/>
            <person name="Daub J."/>
            <person name="Dimmic M.W."/>
            <person name="Estes C.F."/>
            <person name="Foster J.M."/>
            <person name="Ganatra M."/>
            <person name="Gregory W.F."/>
            <person name="Johnson N.M."/>
            <person name="Jin J."/>
            <person name="Komuniecki R."/>
            <person name="Korf I."/>
            <person name="Kumar S."/>
            <person name="Laney S."/>
            <person name="Li B.W."/>
            <person name="Li W."/>
            <person name="Lindblom T.H."/>
            <person name="Lustigman S."/>
            <person name="Ma D."/>
            <person name="Maina C.V."/>
            <person name="Martin D.M."/>
            <person name="McCarter J.P."/>
            <person name="McReynolds L."/>
            <person name="Mitreva M."/>
            <person name="Nutman T.B."/>
            <person name="Parkinson J."/>
            <person name="Peregrin-Alvarez J.M."/>
            <person name="Poole C."/>
            <person name="Ren Q."/>
            <person name="Saunders L."/>
            <person name="Sluder A.E."/>
            <person name="Smith K."/>
            <person name="Stanke M."/>
            <person name="Unnasch T.R."/>
            <person name="Ware J."/>
            <person name="Wei A.D."/>
            <person name="Weil G."/>
            <person name="Williams D.J."/>
            <person name="Zhang Y."/>
            <person name="Williams S.A."/>
            <person name="Fraser-Liggett C."/>
            <person name="Slatko B."/>
            <person name="Blaxter M.L."/>
            <person name="Scott A.L."/>
        </authorList>
    </citation>
    <scope>NUCLEOTIDE SEQUENCE</scope>
    <source>
        <strain evidence="5">FR3</strain>
    </source>
</reference>
<keyword evidence="2" id="KW-0175">Coiled coil</keyword>
<reference evidence="6" key="3">
    <citation type="submission" date="2022-04" db="UniProtKB">
        <authorList>
            <consortium name="WormBaseParasite"/>
        </authorList>
    </citation>
    <scope>IDENTIFICATION</scope>
</reference>
<keyword evidence="5" id="KW-1185">Reference proteome</keyword>
<name>A0A4E9F860_BRUMA</name>
<evidence type="ECO:0000313" key="6">
    <source>
        <dbReference type="WBParaSite" id="Bm7626.1"/>
    </source>
</evidence>
<comment type="similarity">
    <text evidence="1">Belongs to the BCP1 family.</text>
</comment>
<accession>A0A8L7THC3</accession>
<dbReference type="OrthoDB" id="27543at2759"/>
<dbReference type="InterPro" id="IPR025602">
    <property type="entry name" value="BCP1_family"/>
</dbReference>
<dbReference type="PANTHER" id="PTHR13261">
    <property type="entry name" value="BRCA2 AND CDKN1A INTERACTING PROTEIN"/>
    <property type="match status" value="1"/>
</dbReference>
<feature type="compositionally biased region" description="Low complexity" evidence="3">
    <location>
        <begin position="514"/>
        <end position="558"/>
    </location>
</feature>
<dbReference type="RefSeq" id="XP_042933983.1">
    <property type="nucleotide sequence ID" value="XM_043078049.1"/>
</dbReference>
<accession>A0A4E9F860</accession>
<dbReference type="EMBL" id="CAAKNF010000193">
    <property type="protein sequence ID" value="VIO92996.1"/>
    <property type="molecule type" value="Genomic_DNA"/>
</dbReference>
<dbReference type="GeneID" id="6098766"/>
<evidence type="ECO:0000256" key="1">
    <source>
        <dbReference type="ARBA" id="ARBA00006781"/>
    </source>
</evidence>
<evidence type="ECO:0000313" key="4">
    <source>
        <dbReference type="EMBL" id="VIO92996.1"/>
    </source>
</evidence>
<feature type="coiled-coil region" evidence="2">
    <location>
        <begin position="771"/>
        <end position="798"/>
    </location>
</feature>
<dbReference type="Pfam" id="PF13862">
    <property type="entry name" value="BCCIP"/>
    <property type="match status" value="1"/>
</dbReference>
<dbReference type="PANTHER" id="PTHR13261:SF0">
    <property type="entry name" value="BRCA2 AND CDKN1A-INTERACTING PROTEIN"/>
    <property type="match status" value="1"/>
</dbReference>
<dbReference type="WBParaSite" id="Bm7626.1">
    <property type="protein sequence ID" value="Bm7626.1"/>
    <property type="gene ID" value="WBGene00227887"/>
</dbReference>
<evidence type="ECO:0000256" key="3">
    <source>
        <dbReference type="SAM" id="MobiDB-lite"/>
    </source>
</evidence>
<gene>
    <name evidence="4" type="primary">Bm7626</name>
    <name evidence="4" type="ORF">BM_BM7626</name>
</gene>
<dbReference type="Proteomes" id="UP000006672">
    <property type="component" value="Unassembled WGS sequence"/>
</dbReference>
<feature type="region of interest" description="Disordered" evidence="3">
    <location>
        <begin position="477"/>
        <end position="561"/>
    </location>
</feature>
<reference evidence="4" key="2">
    <citation type="submission" date="2019-04" db="EMBL/GenBank/DDBJ databases">
        <authorList>
            <person name="Howe K."/>
            <person name="Paulini M."/>
            <person name="Williams G."/>
        </authorList>
    </citation>
    <scope>NUCLEOTIDE SEQUENCE [LARGE SCALE GENOMIC DNA]</scope>
    <source>
        <strain evidence="4">FR3</strain>
    </source>
</reference>
<feature type="region of interest" description="Disordered" evidence="3">
    <location>
        <begin position="579"/>
        <end position="627"/>
    </location>
</feature>